<dbReference type="Proteomes" id="UP000001203">
    <property type="component" value="Chromosome circular"/>
</dbReference>
<dbReference type="SUPFAM" id="SSF53474">
    <property type="entry name" value="alpha/beta-Hydrolases"/>
    <property type="match status" value="1"/>
</dbReference>
<dbReference type="AlphaFoldDB" id="B1WSV7"/>
<protein>
    <submittedName>
        <fullName evidence="1">Uncharacterized protein</fullName>
    </submittedName>
</protein>
<name>B1WSV7_CROS5</name>
<dbReference type="InterPro" id="IPR029058">
    <property type="entry name" value="AB_hydrolase_fold"/>
</dbReference>
<reference evidence="1 2" key="1">
    <citation type="journal article" date="2008" name="Proc. Natl. Acad. Sci. U.S.A.">
        <title>The genome of Cyanothece 51142, a unicellular diazotrophic cyanobacterium important in the marine nitrogen cycle.</title>
        <authorList>
            <person name="Welsh E.A."/>
            <person name="Liberton M."/>
            <person name="Stoeckel J."/>
            <person name="Loh T."/>
            <person name="Elvitigala T."/>
            <person name="Wang C."/>
            <person name="Wollam A."/>
            <person name="Fulton R.S."/>
            <person name="Clifton S.W."/>
            <person name="Jacobs J.M."/>
            <person name="Aurora R."/>
            <person name="Ghosh B.K."/>
            <person name="Sherman L.A."/>
            <person name="Smith R.D."/>
            <person name="Wilson R.K."/>
            <person name="Pakrasi H.B."/>
        </authorList>
    </citation>
    <scope>NUCLEOTIDE SEQUENCE [LARGE SCALE GENOMIC DNA]</scope>
    <source>
        <strain evidence="2">ATCC 51142 / BH68</strain>
    </source>
</reference>
<proteinExistence type="predicted"/>
<gene>
    <name evidence="1" type="ordered locus">cce_0936</name>
</gene>
<dbReference type="OrthoDB" id="570706at2"/>
<evidence type="ECO:0000313" key="2">
    <source>
        <dbReference type="Proteomes" id="UP000001203"/>
    </source>
</evidence>
<sequence>MLIYFIHGVATRNANYAKDLIKLIQERCKLLNYELPHFHAGFWGDVLKGTDKLWRDIDQELHNQKQRDSQFCPEQALRYQEFRKEYFSYFIGDTFSYLSSDRGKEIRKKLANQLRDFVNHHPEEKELHIVAHSLGTVILWDVLFSDRFSPSDSVHSIRSLIGKKYGKISLSGVTTMGSPIPFLNLTLGIDEKQIQDFLEEYQGNSSTWNNIINSYDIIAYPIGSLFTKLDKSSKITVKDCYIKTNHDLWDLVEKVSVVFNSVPAHNDYFQSDEVAKIIVDNITENKQIDFLINFYKSSISKK</sequence>
<dbReference type="RefSeq" id="WP_009547165.1">
    <property type="nucleotide sequence ID" value="NC_010546.1"/>
</dbReference>
<organism evidence="1 2">
    <name type="scientific">Crocosphaera subtropica (strain ATCC 51142 / BH68)</name>
    <name type="common">Cyanothece sp. (strain ATCC 51142)</name>
    <dbReference type="NCBI Taxonomy" id="43989"/>
    <lineage>
        <taxon>Bacteria</taxon>
        <taxon>Bacillati</taxon>
        <taxon>Cyanobacteriota</taxon>
        <taxon>Cyanophyceae</taxon>
        <taxon>Oscillatoriophycideae</taxon>
        <taxon>Chroococcales</taxon>
        <taxon>Aphanothecaceae</taxon>
        <taxon>Crocosphaera</taxon>
        <taxon>Crocosphaera subtropica</taxon>
    </lineage>
</organism>
<keyword evidence="2" id="KW-1185">Reference proteome</keyword>
<dbReference type="eggNOG" id="ENOG502ZAC0">
    <property type="taxonomic scope" value="Bacteria"/>
</dbReference>
<dbReference type="EMBL" id="CP000806">
    <property type="protein sequence ID" value="ACB50287.1"/>
    <property type="molecule type" value="Genomic_DNA"/>
</dbReference>
<dbReference type="HOGENOM" id="CLU_059159_0_0_3"/>
<evidence type="ECO:0000313" key="1">
    <source>
        <dbReference type="EMBL" id="ACB50287.1"/>
    </source>
</evidence>
<dbReference type="KEGG" id="cyt:cce_0936"/>
<accession>B1WSV7</accession>